<dbReference type="PANTHER" id="PTHR11559">
    <property type="entry name" value="CARBOXYLESTERASE"/>
    <property type="match status" value="1"/>
</dbReference>
<sequence length="262" mass="30160">VVMCLREKTHRIDERYVIFFPRRKYPFLSTVMDRVLLPKIPEEILTGKNFNTVPLHHGNQQIMGNPLTEGKLERKRGASFLWKLYHLFKISEELTPVATEKYLEGADDPVKKKDLFLDLMADVAVGVPSVILSRGHRDAEAPTYKYEFQYHPSFSSYMKPVTVIGDHGDEPFSVFGAPFLKDGASEEEMSLSKMVMKFWVNFEPNGEGLPHWPEYDQKEGYLEIGINTQAAQRLKDKEMPFQTELNTKEAAKRPPQGEHIEL</sequence>
<reference evidence="4" key="1">
    <citation type="submission" date="2023-09" db="UniProtKB">
        <authorList>
            <consortium name="Ensembl"/>
        </authorList>
    </citation>
    <scope>IDENTIFICATION</scope>
</reference>
<dbReference type="SUPFAM" id="SSF53474">
    <property type="entry name" value="alpha/beta-Hydrolases"/>
    <property type="match status" value="1"/>
</dbReference>
<feature type="region of interest" description="Disordered" evidence="2">
    <location>
        <begin position="238"/>
        <end position="262"/>
    </location>
</feature>
<dbReference type="InterPro" id="IPR050309">
    <property type="entry name" value="Type-B_Carboxylest/Lipase"/>
</dbReference>
<dbReference type="InterPro" id="IPR029058">
    <property type="entry name" value="AB_hydrolase_fold"/>
</dbReference>
<evidence type="ECO:0000256" key="1">
    <source>
        <dbReference type="ARBA" id="ARBA00005964"/>
    </source>
</evidence>
<dbReference type="Pfam" id="PF00135">
    <property type="entry name" value="COesterase"/>
    <property type="match status" value="1"/>
</dbReference>
<dbReference type="Gene3D" id="3.40.50.1820">
    <property type="entry name" value="alpha/beta hydrolase"/>
    <property type="match status" value="1"/>
</dbReference>
<dbReference type="AlphaFoldDB" id="A0A8C0X1D2"/>
<name>A0A8C0X1D2_CASCN</name>
<accession>A0A8C0X1D2</accession>
<evidence type="ECO:0000256" key="2">
    <source>
        <dbReference type="SAM" id="MobiDB-lite"/>
    </source>
</evidence>
<feature type="domain" description="Carboxylesterase type B" evidence="3">
    <location>
        <begin position="2"/>
        <end position="241"/>
    </location>
</feature>
<dbReference type="Ensembl" id="ENSCCNT00000024982.1">
    <property type="protein sequence ID" value="ENSCCNP00000019257.1"/>
    <property type="gene ID" value="ENSCCNG00000019387.1"/>
</dbReference>
<evidence type="ECO:0000259" key="3">
    <source>
        <dbReference type="Pfam" id="PF00135"/>
    </source>
</evidence>
<dbReference type="InterPro" id="IPR002018">
    <property type="entry name" value="CarbesteraseB"/>
</dbReference>
<feature type="compositionally biased region" description="Basic and acidic residues" evidence="2">
    <location>
        <begin position="246"/>
        <end position="262"/>
    </location>
</feature>
<evidence type="ECO:0000313" key="4">
    <source>
        <dbReference type="Ensembl" id="ENSCCNP00000019257.1"/>
    </source>
</evidence>
<proteinExistence type="inferred from homology"/>
<protein>
    <recommendedName>
        <fullName evidence="3">Carboxylesterase type B domain-containing protein</fullName>
    </recommendedName>
</protein>
<organism evidence="4">
    <name type="scientific">Castor canadensis</name>
    <name type="common">American beaver</name>
    <dbReference type="NCBI Taxonomy" id="51338"/>
    <lineage>
        <taxon>Eukaryota</taxon>
        <taxon>Metazoa</taxon>
        <taxon>Chordata</taxon>
        <taxon>Craniata</taxon>
        <taxon>Vertebrata</taxon>
        <taxon>Euteleostomi</taxon>
        <taxon>Mammalia</taxon>
        <taxon>Eutheria</taxon>
        <taxon>Euarchontoglires</taxon>
        <taxon>Glires</taxon>
        <taxon>Rodentia</taxon>
        <taxon>Castorimorpha</taxon>
        <taxon>Castoridae</taxon>
        <taxon>Castor</taxon>
    </lineage>
</organism>
<comment type="similarity">
    <text evidence="1">Belongs to the type-B carboxylesterase/lipase family.</text>
</comment>